<evidence type="ECO:0008006" key="3">
    <source>
        <dbReference type="Google" id="ProtNLM"/>
    </source>
</evidence>
<dbReference type="AlphaFoldDB" id="A0AAN7N2M4"/>
<comment type="caution">
    <text evidence="1">The sequence shown here is derived from an EMBL/GenBank/DDBJ whole genome shotgun (WGS) entry which is preliminary data.</text>
</comment>
<dbReference type="PANTHER" id="PTHR33332">
    <property type="entry name" value="REVERSE TRANSCRIPTASE DOMAIN-CONTAINING PROTEIN"/>
    <property type="match status" value="1"/>
</dbReference>
<keyword evidence="2" id="KW-1185">Reference proteome</keyword>
<protein>
    <recommendedName>
        <fullName evidence="3">Reverse transcriptase domain-containing protein</fullName>
    </recommendedName>
</protein>
<evidence type="ECO:0000313" key="1">
    <source>
        <dbReference type="EMBL" id="KAK4816551.1"/>
    </source>
</evidence>
<dbReference type="PRINTS" id="PR01345">
    <property type="entry name" value="CERVTRCPTASE"/>
</dbReference>
<dbReference type="EMBL" id="JAUNZN010000009">
    <property type="protein sequence ID" value="KAK4816551.1"/>
    <property type="molecule type" value="Genomic_DNA"/>
</dbReference>
<proteinExistence type="predicted"/>
<reference evidence="1 2" key="1">
    <citation type="journal article" date="2023" name="J. Hered.">
        <title>Chromosome-level genome of the wood stork (Mycteria americana) provides insight into avian chromosome evolution.</title>
        <authorList>
            <person name="Flamio R. Jr."/>
            <person name="Ramstad K.M."/>
        </authorList>
    </citation>
    <scope>NUCLEOTIDE SEQUENCE [LARGE SCALE GENOMIC DNA]</scope>
    <source>
        <strain evidence="1">JAX WOST 10</strain>
    </source>
</reference>
<evidence type="ECO:0000313" key="2">
    <source>
        <dbReference type="Proteomes" id="UP001333110"/>
    </source>
</evidence>
<organism evidence="1 2">
    <name type="scientific">Mycteria americana</name>
    <name type="common">Wood stork</name>
    <dbReference type="NCBI Taxonomy" id="33587"/>
    <lineage>
        <taxon>Eukaryota</taxon>
        <taxon>Metazoa</taxon>
        <taxon>Chordata</taxon>
        <taxon>Craniata</taxon>
        <taxon>Vertebrata</taxon>
        <taxon>Euteleostomi</taxon>
        <taxon>Archelosauria</taxon>
        <taxon>Archosauria</taxon>
        <taxon>Dinosauria</taxon>
        <taxon>Saurischia</taxon>
        <taxon>Theropoda</taxon>
        <taxon>Coelurosauria</taxon>
        <taxon>Aves</taxon>
        <taxon>Neognathae</taxon>
        <taxon>Neoaves</taxon>
        <taxon>Aequornithes</taxon>
        <taxon>Ciconiiformes</taxon>
        <taxon>Ciconiidae</taxon>
        <taxon>Mycteria</taxon>
    </lineage>
</organism>
<gene>
    <name evidence="1" type="ORF">QYF61_017752</name>
</gene>
<sequence length="407" mass="45401">MTFKGPFQPNLFYDLMGNDKLSADLELVQDLLLQLDAQKSVGPNGVYPRILKELLDVIADLSPLFFNGLWESGEVPVHWKLANVPVFKKGKEEDPDNYRPVSLTSVPGKIMEQVILGVTEKHLRDNAVIGHSQHRFTRGKSCLISFYDKVTHLVDQGRPVDVILLDKLSSTQLDTSIIRWVSNWLMDQAQRVIVNGVTSGQSPVGFPRDELWTPLREALQRDLDRLESWAITNHTKFNKSKCWIFHLGCGNPGYMYKPGDERLESSPTGSSLGVWVDGKASMSQQCALAAKRASRVLGCITHGIAGRSREVTVPRYTALGRPHLECCVQFWVPQCKKDIKLSECVQRRATNVVQGLEGKTYQERLRSLGLLSLEKRRLRGDLITAYNFLMGGSGGGGADVLSLVTVI</sequence>
<dbReference type="Proteomes" id="UP001333110">
    <property type="component" value="Unassembled WGS sequence"/>
</dbReference>
<name>A0AAN7N2M4_MYCAM</name>
<accession>A0AAN7N2M4</accession>